<protein>
    <submittedName>
        <fullName evidence="1">Uncharacterized protein</fullName>
    </submittedName>
</protein>
<comment type="caution">
    <text evidence="1">The sequence shown here is derived from an EMBL/GenBank/DDBJ whole genome shotgun (WGS) entry which is preliminary data.</text>
</comment>
<sequence length="75" mass="8023">MLGENTIVKSQRVIGLRKGSRGIMGRIWGGQSRFSRNEGILPQCINPNGAAEVKVAPTLSEKSQAGAEVTKVSQE</sequence>
<dbReference type="Proteomes" id="UP001153269">
    <property type="component" value="Unassembled WGS sequence"/>
</dbReference>
<accession>A0A9N7Z0N1</accession>
<organism evidence="1 2">
    <name type="scientific">Pleuronectes platessa</name>
    <name type="common">European plaice</name>
    <dbReference type="NCBI Taxonomy" id="8262"/>
    <lineage>
        <taxon>Eukaryota</taxon>
        <taxon>Metazoa</taxon>
        <taxon>Chordata</taxon>
        <taxon>Craniata</taxon>
        <taxon>Vertebrata</taxon>
        <taxon>Euteleostomi</taxon>
        <taxon>Actinopterygii</taxon>
        <taxon>Neopterygii</taxon>
        <taxon>Teleostei</taxon>
        <taxon>Neoteleostei</taxon>
        <taxon>Acanthomorphata</taxon>
        <taxon>Carangaria</taxon>
        <taxon>Pleuronectiformes</taxon>
        <taxon>Pleuronectoidei</taxon>
        <taxon>Pleuronectidae</taxon>
        <taxon>Pleuronectes</taxon>
    </lineage>
</organism>
<evidence type="ECO:0000313" key="2">
    <source>
        <dbReference type="Proteomes" id="UP001153269"/>
    </source>
</evidence>
<dbReference type="EMBL" id="CADEAL010003591">
    <property type="protein sequence ID" value="CAB1445260.1"/>
    <property type="molecule type" value="Genomic_DNA"/>
</dbReference>
<reference evidence="1" key="1">
    <citation type="submission" date="2020-03" db="EMBL/GenBank/DDBJ databases">
        <authorList>
            <person name="Weist P."/>
        </authorList>
    </citation>
    <scope>NUCLEOTIDE SEQUENCE</scope>
</reference>
<gene>
    <name evidence="1" type="ORF">PLEPLA_LOCUS32991</name>
</gene>
<proteinExistence type="predicted"/>
<dbReference type="AlphaFoldDB" id="A0A9N7Z0N1"/>
<name>A0A9N7Z0N1_PLEPL</name>
<evidence type="ECO:0000313" key="1">
    <source>
        <dbReference type="EMBL" id="CAB1445260.1"/>
    </source>
</evidence>
<keyword evidence="2" id="KW-1185">Reference proteome</keyword>